<dbReference type="GO" id="GO:0031505">
    <property type="term" value="P:fungal-type cell wall organization"/>
    <property type="evidence" value="ECO:0007669"/>
    <property type="project" value="TreeGrafter"/>
</dbReference>
<keyword evidence="1" id="KW-1133">Transmembrane helix</keyword>
<keyword evidence="1" id="KW-0812">Transmembrane</keyword>
<feature type="transmembrane region" description="Helical" evidence="1">
    <location>
        <begin position="7"/>
        <end position="26"/>
    </location>
</feature>
<feature type="transmembrane region" description="Helical" evidence="1">
    <location>
        <begin position="179"/>
        <end position="202"/>
    </location>
</feature>
<accession>A0A427XKA0</accession>
<sequence>MRGEHCIAGASILTFMAMILLVFANIGQISSGAVTNGLHLVEVNVAAFGSAVLSANKQSSGLYNTKNTVMGASTGLRQYYRWGIYGACGYQKDNSGICNSTQFAYPFEPLATLISDAPTSPTNYKTIINSIIPSTASAFKNNGWNHSLSVVGSALIFIGSILTLLSFITGLVKHRLSFFVAAVSSGLSAFFLMVGAAIWTSIISKDSWLKQVKVQGSVALGITVTAGPALYLTWVSFVFVALSVAPYVISCCTFRK</sequence>
<feature type="transmembrane region" description="Helical" evidence="1">
    <location>
        <begin position="150"/>
        <end position="172"/>
    </location>
</feature>
<dbReference type="GO" id="GO:0051285">
    <property type="term" value="C:cell cortex of cell tip"/>
    <property type="evidence" value="ECO:0007669"/>
    <property type="project" value="TreeGrafter"/>
</dbReference>
<protein>
    <recommendedName>
        <fullName evidence="4">Actin cortical patch SUR7/pH-response regulator PalI</fullName>
    </recommendedName>
</protein>
<keyword evidence="1" id="KW-0472">Membrane</keyword>
<proteinExistence type="predicted"/>
<dbReference type="Pfam" id="PF06687">
    <property type="entry name" value="SUR7"/>
    <property type="match status" value="1"/>
</dbReference>
<evidence type="ECO:0008006" key="4">
    <source>
        <dbReference type="Google" id="ProtNLM"/>
    </source>
</evidence>
<comment type="caution">
    <text evidence="2">The sequence shown here is derived from an EMBL/GenBank/DDBJ whole genome shotgun (WGS) entry which is preliminary data.</text>
</comment>
<evidence type="ECO:0000256" key="1">
    <source>
        <dbReference type="SAM" id="Phobius"/>
    </source>
</evidence>
<feature type="transmembrane region" description="Helical" evidence="1">
    <location>
        <begin position="229"/>
        <end position="249"/>
    </location>
</feature>
<dbReference type="PANTHER" id="PTHR28019:SF2">
    <property type="entry name" value="CELL MEMBRANE PROTEIN YLR413W-RELATED"/>
    <property type="match status" value="1"/>
</dbReference>
<keyword evidence="3" id="KW-1185">Reference proteome</keyword>
<dbReference type="STRING" id="105984.A0A427XKA0"/>
<gene>
    <name evidence="2" type="ORF">EHS24_001298</name>
</gene>
<organism evidence="2 3">
    <name type="scientific">Apiotrichum porosum</name>
    <dbReference type="NCBI Taxonomy" id="105984"/>
    <lineage>
        <taxon>Eukaryota</taxon>
        <taxon>Fungi</taxon>
        <taxon>Dikarya</taxon>
        <taxon>Basidiomycota</taxon>
        <taxon>Agaricomycotina</taxon>
        <taxon>Tremellomycetes</taxon>
        <taxon>Trichosporonales</taxon>
        <taxon>Trichosporonaceae</taxon>
        <taxon>Apiotrichum</taxon>
    </lineage>
</organism>
<dbReference type="EMBL" id="RSCE01000010">
    <property type="protein sequence ID" value="RSH79258.1"/>
    <property type="molecule type" value="Genomic_DNA"/>
</dbReference>
<reference evidence="2 3" key="1">
    <citation type="submission" date="2018-11" db="EMBL/GenBank/DDBJ databases">
        <title>Genome sequence of Apiotrichum porosum DSM 27194.</title>
        <authorList>
            <person name="Aliyu H."/>
            <person name="Gorte O."/>
            <person name="Ochsenreither K."/>
        </authorList>
    </citation>
    <scope>NUCLEOTIDE SEQUENCE [LARGE SCALE GENOMIC DNA]</scope>
    <source>
        <strain evidence="2 3">DSM 27194</strain>
    </source>
</reference>
<evidence type="ECO:0000313" key="2">
    <source>
        <dbReference type="EMBL" id="RSH79258.1"/>
    </source>
</evidence>
<dbReference type="GeneID" id="39585841"/>
<dbReference type="InterPro" id="IPR009571">
    <property type="entry name" value="SUR7/Rim9-like_fungi"/>
</dbReference>
<name>A0A427XKA0_9TREE</name>
<dbReference type="GO" id="GO:0005886">
    <property type="term" value="C:plasma membrane"/>
    <property type="evidence" value="ECO:0007669"/>
    <property type="project" value="InterPro"/>
</dbReference>
<dbReference type="PANTHER" id="PTHR28019">
    <property type="entry name" value="CELL MEMBRANE PROTEIN YLR413W-RELATED"/>
    <property type="match status" value="1"/>
</dbReference>
<dbReference type="RefSeq" id="XP_028474405.1">
    <property type="nucleotide sequence ID" value="XM_028617098.1"/>
</dbReference>
<dbReference type="Gene3D" id="1.20.140.150">
    <property type="match status" value="1"/>
</dbReference>
<dbReference type="Proteomes" id="UP000279236">
    <property type="component" value="Unassembled WGS sequence"/>
</dbReference>
<dbReference type="OrthoDB" id="3349852at2759"/>
<dbReference type="InterPro" id="IPR052413">
    <property type="entry name" value="SUR7_domain"/>
</dbReference>
<dbReference type="AlphaFoldDB" id="A0A427XKA0"/>
<evidence type="ECO:0000313" key="3">
    <source>
        <dbReference type="Proteomes" id="UP000279236"/>
    </source>
</evidence>